<sequence>MKKEKVAEPADKPGSVVDSHSSRRIVTDTLEQPTRTRRGQRHEVPIWSCSRWGLPCRSVARLAVRSYRTVSPLPRIPGGTVRRSALCCTFRRLAPPRCYLAPCPVEPGLSSAPVTTEVDQGDATAWPTPPRAFYPLWPAPGGPLAGISSVRQSNLVQHVGAASAATVESARTVMHPIAAEAAPTSAAAASADSGRTVRDSRRSYGAVSAGRGQPLP</sequence>
<evidence type="ECO:0000256" key="1">
    <source>
        <dbReference type="SAM" id="MobiDB-lite"/>
    </source>
</evidence>
<protein>
    <submittedName>
        <fullName evidence="2">Uncharacterized protein</fullName>
    </submittedName>
</protein>
<gene>
    <name evidence="2" type="ORF">SAMN02745674_02377</name>
</gene>
<keyword evidence="3" id="KW-1185">Reference proteome</keyword>
<accession>A0A1T4RUW7</accession>
<dbReference type="Proteomes" id="UP000190061">
    <property type="component" value="Unassembled WGS sequence"/>
</dbReference>
<feature type="region of interest" description="Disordered" evidence="1">
    <location>
        <begin position="181"/>
        <end position="216"/>
    </location>
</feature>
<evidence type="ECO:0000313" key="2">
    <source>
        <dbReference type="EMBL" id="SKA19753.1"/>
    </source>
</evidence>
<feature type="compositionally biased region" description="Low complexity" evidence="1">
    <location>
        <begin position="181"/>
        <end position="193"/>
    </location>
</feature>
<feature type="compositionally biased region" description="Basic and acidic residues" evidence="1">
    <location>
        <begin position="1"/>
        <end position="11"/>
    </location>
</feature>
<reference evidence="2 3" key="1">
    <citation type="submission" date="2017-02" db="EMBL/GenBank/DDBJ databases">
        <authorList>
            <person name="Peterson S.W."/>
        </authorList>
    </citation>
    <scope>NUCLEOTIDE SEQUENCE [LARGE SCALE GENOMIC DNA]</scope>
    <source>
        <strain evidence="2 3">DSM 21749</strain>
    </source>
</reference>
<dbReference type="AntiFam" id="ANF00041">
    <property type="entry name" value="Antisense to RNaseP"/>
</dbReference>
<organism evidence="2 3">
    <name type="scientific">Lysobacter spongiicola DSM 21749</name>
    <dbReference type="NCBI Taxonomy" id="1122188"/>
    <lineage>
        <taxon>Bacteria</taxon>
        <taxon>Pseudomonadati</taxon>
        <taxon>Pseudomonadota</taxon>
        <taxon>Gammaproteobacteria</taxon>
        <taxon>Lysobacterales</taxon>
        <taxon>Lysobacteraceae</taxon>
        <taxon>Novilysobacter</taxon>
    </lineage>
</organism>
<name>A0A1T4RUW7_9GAMM</name>
<dbReference type="STRING" id="1122188.SAMN02745674_02377"/>
<dbReference type="AlphaFoldDB" id="A0A1T4RUW7"/>
<feature type="region of interest" description="Disordered" evidence="1">
    <location>
        <begin position="1"/>
        <end position="40"/>
    </location>
</feature>
<dbReference type="EMBL" id="FUXP01000011">
    <property type="protein sequence ID" value="SKA19753.1"/>
    <property type="molecule type" value="Genomic_DNA"/>
</dbReference>
<proteinExistence type="predicted"/>
<evidence type="ECO:0000313" key="3">
    <source>
        <dbReference type="Proteomes" id="UP000190061"/>
    </source>
</evidence>